<dbReference type="Proteomes" id="UP000245695">
    <property type="component" value="Chromosome 1"/>
</dbReference>
<dbReference type="InterPro" id="IPR003497">
    <property type="entry name" value="BRO_N_domain"/>
</dbReference>
<evidence type="ECO:0000313" key="2">
    <source>
        <dbReference type="EMBL" id="CEI72707.1"/>
    </source>
</evidence>
<protein>
    <submittedName>
        <fullName evidence="2">BRO family, N-terminal domain</fullName>
    </submittedName>
</protein>
<keyword evidence="3" id="KW-1185">Reference proteome</keyword>
<dbReference type="RefSeq" id="WP_092926141.1">
    <property type="nucleotide sequence ID" value="NZ_FJTZ01000012.1"/>
</dbReference>
<sequence>MNDLKIFSNEEFGEINVVVINKKEYFEAIPIARALGYSNQRDAIIRLCKKEGVEFLDVGVKYAPLSIDNDMFLVDNSLDTIEIEGESLN</sequence>
<feature type="domain" description="Bro-N" evidence="1">
    <location>
        <begin position="14"/>
        <end position="56"/>
    </location>
</feature>
<reference evidence="2 3" key="1">
    <citation type="submission" date="2014-09" db="EMBL/GenBank/DDBJ databases">
        <authorList>
            <person name="Hornung B.V."/>
        </authorList>
    </citation>
    <scope>NUCLEOTIDE SEQUENCE [LARGE SCALE GENOMIC DNA]</scope>
    <source>
        <strain evidence="2 3">FRIFI</strain>
    </source>
</reference>
<organism evidence="2 3">
    <name type="scientific">Romboutsia hominis</name>
    <dbReference type="NCBI Taxonomy" id="1507512"/>
    <lineage>
        <taxon>Bacteria</taxon>
        <taxon>Bacillati</taxon>
        <taxon>Bacillota</taxon>
        <taxon>Clostridia</taxon>
        <taxon>Peptostreptococcales</taxon>
        <taxon>Peptostreptococcaceae</taxon>
        <taxon>Romboutsia</taxon>
    </lineage>
</organism>
<gene>
    <name evidence="2" type="ORF">FRIFI_1168</name>
</gene>
<dbReference type="KEGG" id="rhom:FRIFI_1168"/>
<name>A0A2P2BQU0_9FIRM</name>
<evidence type="ECO:0000313" key="3">
    <source>
        <dbReference type="Proteomes" id="UP000245695"/>
    </source>
</evidence>
<dbReference type="AlphaFoldDB" id="A0A2P2BQU0"/>
<dbReference type="EMBL" id="LN650648">
    <property type="protein sequence ID" value="CEI72707.1"/>
    <property type="molecule type" value="Genomic_DNA"/>
</dbReference>
<accession>A0A2P2BQU0</accession>
<evidence type="ECO:0000259" key="1">
    <source>
        <dbReference type="Pfam" id="PF02498"/>
    </source>
</evidence>
<dbReference type="Pfam" id="PF02498">
    <property type="entry name" value="Bro-N"/>
    <property type="match status" value="1"/>
</dbReference>
<proteinExistence type="predicted"/>